<feature type="compositionally biased region" description="Basic and acidic residues" evidence="1">
    <location>
        <begin position="67"/>
        <end position="86"/>
    </location>
</feature>
<keyword evidence="3" id="KW-1185">Reference proteome</keyword>
<organism evidence="2 3">
    <name type="scientific">Paenibacillus bovis</name>
    <dbReference type="NCBI Taxonomy" id="1616788"/>
    <lineage>
        <taxon>Bacteria</taxon>
        <taxon>Bacillati</taxon>
        <taxon>Bacillota</taxon>
        <taxon>Bacilli</taxon>
        <taxon>Bacillales</taxon>
        <taxon>Paenibacillaceae</taxon>
        <taxon>Paenibacillus</taxon>
    </lineage>
</organism>
<dbReference type="RefSeq" id="WP_158524020.1">
    <property type="nucleotide sequence ID" value="NZ_CP021170.1"/>
</dbReference>
<protein>
    <submittedName>
        <fullName evidence="2">Uncharacterized protein</fullName>
    </submittedName>
</protein>
<accession>A0A1X9T420</accession>
<gene>
    <name evidence="2" type="ORF">AR543_p0063</name>
</gene>
<name>A0A1X9T420_9BACL</name>
<proteinExistence type="predicted"/>
<dbReference type="OrthoDB" id="2676074at2"/>
<dbReference type="EMBL" id="CP021170">
    <property type="protein sequence ID" value="ARR10671.1"/>
    <property type="molecule type" value="Genomic_DNA"/>
</dbReference>
<geneLocation type="plasmid" evidence="2 3">
    <name>unnamed1</name>
</geneLocation>
<sequence length="483" mass="56082">MKRKTLLDVLIRQLSKPQDPENSITIDQKEYQELKDQAKRYEQQRKQADTIRKRGERLENDLQQVKEQNKDIREQIRKERDARETQASEQQESLQQITSLQQQLKQERQLGEQLQRKLEEQQQLLKVQQQKEDVLQQQHRDTKAELRVVKQLLMDALRSSSEASNIESRLEHILQETRNALLQNDHGQTPKGTHSLSTSESTQDVLEKKSVSVPVTHWENAVFGRMAHGGVLQTEAGAFYRITELMVQQYDLEHEAQVRIQLDANRIVDIKLLFQGDDTLSPILQLTGTIQLGESYQWYCLSTEDPQQRYPIHYKDIEVLTLTEGIPCFFNIDTSESEFSRYARISRLFTELPEENRPTKNKKKPVANLAKRKNKPSPFLEGYTVAVVGGMKKWVEQTVTDTGAEFIHDDEKQIKRITAALTKVDAVFLLLTATSHESTWQAIEIVKEAGIPHFRIEGSKSNLRQLLIDNQERIRQAREDRNL</sequence>
<evidence type="ECO:0000313" key="2">
    <source>
        <dbReference type="EMBL" id="ARR10671.1"/>
    </source>
</evidence>
<reference evidence="2 3" key="1">
    <citation type="journal article" date="2016" name="Int. J. Syst. Evol. Microbiol.">
        <title>Paenibacillus damxungensis sp. nov., isolated from raw yak (Bos grunniens) milk.</title>
        <authorList>
            <person name="Wu Z."/>
            <person name="Gao C."/>
            <person name="Han J."/>
            <person name="Liu Z."/>
        </authorList>
    </citation>
    <scope>NUCLEOTIDE SEQUENCE [LARGE SCALE GENOMIC DNA]</scope>
    <source>
        <strain evidence="2 3">BD3526</strain>
        <plasmid evidence="2 3">unnamed1</plasmid>
    </source>
</reference>
<dbReference type="Gene3D" id="3.40.50.720">
    <property type="entry name" value="NAD(P)-binding Rossmann-like Domain"/>
    <property type="match status" value="1"/>
</dbReference>
<evidence type="ECO:0000256" key="1">
    <source>
        <dbReference type="SAM" id="MobiDB-lite"/>
    </source>
</evidence>
<dbReference type="AlphaFoldDB" id="A0A1X9T420"/>
<feature type="region of interest" description="Disordered" evidence="1">
    <location>
        <begin position="35"/>
        <end position="94"/>
    </location>
</feature>
<dbReference type="Proteomes" id="UP000078148">
    <property type="component" value="Plasmid unnamed1"/>
</dbReference>
<feature type="region of interest" description="Disordered" evidence="1">
    <location>
        <begin position="184"/>
        <end position="203"/>
    </location>
</feature>
<keyword evidence="2" id="KW-0614">Plasmid</keyword>
<evidence type="ECO:0000313" key="3">
    <source>
        <dbReference type="Proteomes" id="UP000078148"/>
    </source>
</evidence>
<dbReference type="KEGG" id="pbv:AR543_p0063"/>
<feature type="compositionally biased region" description="Basic and acidic residues" evidence="1">
    <location>
        <begin position="35"/>
        <end position="60"/>
    </location>
</feature>